<keyword evidence="2" id="KW-0808">Transferase</keyword>
<evidence type="ECO:0000256" key="3">
    <source>
        <dbReference type="ARBA" id="ARBA00022691"/>
    </source>
</evidence>
<feature type="domain" description="O-methyltransferase C-terminal" evidence="5">
    <location>
        <begin position="184"/>
        <end position="391"/>
    </location>
</feature>
<dbReference type="PRINTS" id="PR00463">
    <property type="entry name" value="EP450I"/>
</dbReference>
<evidence type="ECO:0000313" key="7">
    <source>
        <dbReference type="EMBL" id="KAF2972797.1"/>
    </source>
</evidence>
<evidence type="ECO:0000256" key="4">
    <source>
        <dbReference type="PIRSR" id="PIRSR602401-1"/>
    </source>
</evidence>
<dbReference type="Pfam" id="PF00891">
    <property type="entry name" value="Methyltransf_2"/>
    <property type="match status" value="1"/>
</dbReference>
<feature type="domain" description="O-methyltransferase dimerisation" evidence="6">
    <location>
        <begin position="76"/>
        <end position="144"/>
    </location>
</feature>
<keyword evidence="8" id="KW-1185">Reference proteome</keyword>
<feature type="binding site" description="axial binding residue" evidence="4">
    <location>
        <position position="811"/>
    </location>
    <ligand>
        <name>heme</name>
        <dbReference type="ChEBI" id="CHEBI:30413"/>
    </ligand>
    <ligandPart>
        <name>Fe</name>
        <dbReference type="ChEBI" id="CHEBI:18248"/>
    </ligandPart>
</feature>
<dbReference type="InterPro" id="IPR001077">
    <property type="entry name" value="COMT_C"/>
</dbReference>
<dbReference type="SUPFAM" id="SSF46785">
    <property type="entry name" value="Winged helix' DNA-binding domain"/>
    <property type="match status" value="1"/>
</dbReference>
<dbReference type="AlphaFoldDB" id="A0A7C8NDH7"/>
<dbReference type="GO" id="GO:0020037">
    <property type="term" value="F:heme binding"/>
    <property type="evidence" value="ECO:0007669"/>
    <property type="project" value="InterPro"/>
</dbReference>
<dbReference type="InterPro" id="IPR012967">
    <property type="entry name" value="COMT_dimerisation"/>
</dbReference>
<proteinExistence type="predicted"/>
<dbReference type="GO" id="GO:0008171">
    <property type="term" value="F:O-methyltransferase activity"/>
    <property type="evidence" value="ECO:0007669"/>
    <property type="project" value="InterPro"/>
</dbReference>
<comment type="cofactor">
    <cofactor evidence="4">
        <name>heme</name>
        <dbReference type="ChEBI" id="CHEBI:30413"/>
    </cofactor>
</comment>
<organism evidence="7 8">
    <name type="scientific">Xylaria multiplex</name>
    <dbReference type="NCBI Taxonomy" id="323545"/>
    <lineage>
        <taxon>Eukaryota</taxon>
        <taxon>Fungi</taxon>
        <taxon>Dikarya</taxon>
        <taxon>Ascomycota</taxon>
        <taxon>Pezizomycotina</taxon>
        <taxon>Sordariomycetes</taxon>
        <taxon>Xylariomycetidae</taxon>
        <taxon>Xylariales</taxon>
        <taxon>Xylariaceae</taxon>
        <taxon>Xylaria</taxon>
    </lineage>
</organism>
<dbReference type="Gene3D" id="3.40.50.150">
    <property type="entry name" value="Vaccinia Virus protein VP39"/>
    <property type="match status" value="1"/>
</dbReference>
<dbReference type="SUPFAM" id="SSF53335">
    <property type="entry name" value="S-adenosyl-L-methionine-dependent methyltransferases"/>
    <property type="match status" value="1"/>
</dbReference>
<keyword evidence="4" id="KW-0479">Metal-binding</keyword>
<dbReference type="PANTHER" id="PTHR43712">
    <property type="entry name" value="PUTATIVE (AFU_ORTHOLOGUE AFUA_4G14580)-RELATED"/>
    <property type="match status" value="1"/>
</dbReference>
<dbReference type="InterPro" id="IPR029063">
    <property type="entry name" value="SAM-dependent_MTases_sf"/>
</dbReference>
<accession>A0A7C8NDH7</accession>
<evidence type="ECO:0000313" key="8">
    <source>
        <dbReference type="Proteomes" id="UP000481858"/>
    </source>
</evidence>
<dbReference type="InterPro" id="IPR036388">
    <property type="entry name" value="WH-like_DNA-bd_sf"/>
</dbReference>
<dbReference type="Pfam" id="PF08100">
    <property type="entry name" value="Dimerisation"/>
    <property type="match status" value="1"/>
</dbReference>
<dbReference type="GO" id="GO:0032259">
    <property type="term" value="P:methylation"/>
    <property type="evidence" value="ECO:0007669"/>
    <property type="project" value="UniProtKB-KW"/>
</dbReference>
<dbReference type="PROSITE" id="PS51683">
    <property type="entry name" value="SAM_OMT_II"/>
    <property type="match status" value="1"/>
</dbReference>
<sequence length="872" mass="98614">MELSRQIKDWADQVSTYARLISTHLDQRDGDLTGLFAPELAAPRAKLSEAAFELFNIVQDKGSFLAHLTADCQVIFALRWIYHFRIPYYIPLDGTATYDELAHATGTSKDLLRRVLRLVMTSRFFDEPQCEVVAHSPLSRQMVSDDNFAHWVRYLSTKIVPVAAKQVEATEKWPNGPLLNNTAYSLAFDHCVSFMEFTSQDVRYSVEFASTMKAISSTGFYDTSHLVDSYDWSSIGDGLVVDMGGSSGHVSIAICERFQKPHFIVQDLPGVVCIAKKEFLERQLPQPLGSRIQFQAHTFFEPQSVQGASIYLLRHILHDWPDREVIQILRNLIPALGPKSKILISDVVLPERGSVPATEERIIRATDLVLHSCANSSERAIQEWKAVIAAASQRLRIQRIYKASGSILSILELTLLCYIRMIWNGDHVFALRALHDTYGPVVRLGPSDLSFATTTAFDSIYGPAAYKTFVFSGSRRSLLVPDKTANVMLSQSTAKDVRGWLRRVVISTLNELTGSCAERFLEIALEAGLERYRAGQAGFIDLSALNDDWMWDLGSLVAYGRHDTRSNRIRFDNLVYDTEYFMCLLELCICVLHRFTIQRYQRYFYQLWLVFGRLRGLDTGREEFMHDVAVASGPRPIDAEGSHYARIKAAIKNEGIEETAGIYEELNSLSTHFNIYGTMHSALNCAFSYLLKHPRCLRKLEEELLPAFQSYAEVTDPRLAMLPYLNACITETFRMMPPFNAGILQRVSMGSTVDGIYVPAGTGVQVDQYSLAHSKEHWEAPDEFLPERWLDSSSRKNERACRPFLIGSRQCPAKSLAYQIFRLAIGKMIYLYEIELVNKDFDVNCDGESRLALTNIKLIVEMNPRVPGVPGN</sequence>
<dbReference type="OrthoDB" id="2410195at2759"/>
<keyword evidence="4" id="KW-0408">Iron</keyword>
<keyword evidence="1" id="KW-0489">Methyltransferase</keyword>
<dbReference type="InterPro" id="IPR016461">
    <property type="entry name" value="COMT-like"/>
</dbReference>
<dbReference type="InterPro" id="IPR036396">
    <property type="entry name" value="Cyt_P450_sf"/>
</dbReference>
<dbReference type="InParanoid" id="A0A7C8NDH7"/>
<comment type="caution">
    <text evidence="7">The sequence shown here is derived from an EMBL/GenBank/DDBJ whole genome shotgun (WGS) entry which is preliminary data.</text>
</comment>
<keyword evidence="3" id="KW-0949">S-adenosyl-L-methionine</keyword>
<keyword evidence="4" id="KW-0349">Heme</keyword>
<reference evidence="7 8" key="1">
    <citation type="submission" date="2019-12" db="EMBL/GenBank/DDBJ databases">
        <title>Draft genome sequence of the ascomycete Xylaria multiplex DSM 110363.</title>
        <authorList>
            <person name="Buettner E."/>
            <person name="Kellner H."/>
        </authorList>
    </citation>
    <scope>NUCLEOTIDE SEQUENCE [LARGE SCALE GENOMIC DNA]</scope>
    <source>
        <strain evidence="7 8">DSM 110363</strain>
    </source>
</reference>
<dbReference type="Pfam" id="PF00067">
    <property type="entry name" value="p450"/>
    <property type="match status" value="1"/>
</dbReference>
<dbReference type="GO" id="GO:0004497">
    <property type="term" value="F:monooxygenase activity"/>
    <property type="evidence" value="ECO:0007669"/>
    <property type="project" value="InterPro"/>
</dbReference>
<dbReference type="GO" id="GO:0016705">
    <property type="term" value="F:oxidoreductase activity, acting on paired donors, with incorporation or reduction of molecular oxygen"/>
    <property type="evidence" value="ECO:0007669"/>
    <property type="project" value="InterPro"/>
</dbReference>
<dbReference type="PANTHER" id="PTHR43712:SF5">
    <property type="entry name" value="O-METHYLTRANSFERASE ASQN-RELATED"/>
    <property type="match status" value="1"/>
</dbReference>
<dbReference type="InterPro" id="IPR036390">
    <property type="entry name" value="WH_DNA-bd_sf"/>
</dbReference>
<evidence type="ECO:0000256" key="1">
    <source>
        <dbReference type="ARBA" id="ARBA00022603"/>
    </source>
</evidence>
<dbReference type="GO" id="GO:0005506">
    <property type="term" value="F:iron ion binding"/>
    <property type="evidence" value="ECO:0007669"/>
    <property type="project" value="InterPro"/>
</dbReference>
<name>A0A7C8NDH7_9PEZI</name>
<dbReference type="SUPFAM" id="SSF48264">
    <property type="entry name" value="Cytochrome P450"/>
    <property type="match status" value="1"/>
</dbReference>
<evidence type="ECO:0000259" key="6">
    <source>
        <dbReference type="Pfam" id="PF08100"/>
    </source>
</evidence>
<evidence type="ECO:0000256" key="2">
    <source>
        <dbReference type="ARBA" id="ARBA00022679"/>
    </source>
</evidence>
<dbReference type="InterPro" id="IPR002401">
    <property type="entry name" value="Cyt_P450_E_grp-I"/>
</dbReference>
<protein>
    <submittedName>
        <fullName evidence="7">Uncharacterized protein</fullName>
    </submittedName>
</protein>
<dbReference type="Gene3D" id="1.10.10.10">
    <property type="entry name" value="Winged helix-like DNA-binding domain superfamily/Winged helix DNA-binding domain"/>
    <property type="match status" value="1"/>
</dbReference>
<dbReference type="Proteomes" id="UP000481858">
    <property type="component" value="Unassembled WGS sequence"/>
</dbReference>
<dbReference type="InterPro" id="IPR001128">
    <property type="entry name" value="Cyt_P450"/>
</dbReference>
<gene>
    <name evidence="7" type="ORF">GQX73_g809</name>
</gene>
<dbReference type="Gene3D" id="1.10.630.10">
    <property type="entry name" value="Cytochrome P450"/>
    <property type="match status" value="1"/>
</dbReference>
<evidence type="ECO:0000259" key="5">
    <source>
        <dbReference type="Pfam" id="PF00891"/>
    </source>
</evidence>
<dbReference type="EMBL" id="WUBL01000004">
    <property type="protein sequence ID" value="KAF2972797.1"/>
    <property type="molecule type" value="Genomic_DNA"/>
</dbReference>